<keyword evidence="5" id="KW-0804">Transcription</keyword>
<dbReference type="PROSITE" id="PS00463">
    <property type="entry name" value="ZN2_CY6_FUNGAL_1"/>
    <property type="match status" value="1"/>
</dbReference>
<dbReference type="PROSITE" id="PS50048">
    <property type="entry name" value="ZN2_CY6_FUNGAL_2"/>
    <property type="match status" value="1"/>
</dbReference>
<gene>
    <name evidence="10" type="ORF">SPSK_03107</name>
</gene>
<dbReference type="GO" id="GO:0000981">
    <property type="term" value="F:DNA-binding transcription factor activity, RNA polymerase II-specific"/>
    <property type="evidence" value="ECO:0007669"/>
    <property type="project" value="InterPro"/>
</dbReference>
<dbReference type="AlphaFoldDB" id="A0A0F2LX77"/>
<dbReference type="RefSeq" id="XP_016584744.1">
    <property type="nucleotide sequence ID" value="XM_016729948.1"/>
</dbReference>
<feature type="transmembrane region" description="Helical" evidence="8">
    <location>
        <begin position="556"/>
        <end position="574"/>
    </location>
</feature>
<sequence>MEMDQPTAAAVVTPQHRKRSHSRSHLASSSSQVDTPSINGRQDKDSPRKQPKVSRACDVCKAKKAKCSGTLPCDGCTRKGLACVYDAKYSRGRPPTPPPAHPPLPPSIAVVDVDVPSRASPEVDMAEIEGQYFDPTSGLTFLHRAFKRLSSHKAEFAPHVSSGAEKQQPLMTAGDRPLECDDDGTTELPDRDTSMAALAYYFDTCVVTYHIFHQATIMGWLKAMLQNVQEGQPLQNGLGHSRASIVLSILAIVTFRQEKIRMRSEYPQDEARALRRSDPYFVAARALTDAETGLPRLESAQARLVQVLYLLQTARMNQGWYVFGITSQIMAALGLHRQGGRTRHNLSRSRSRSRADYINIQCRKRTFWVAYIIDNYLSVILGRPMQHRDEDIELDFPDCVNDEDMTPQGPSTTEAADDCYLDAMIFHAQLSQIVAKISREVYAIQHIPTRERIAAAHRSVSALHSWRASLPAHLGTVKPSSLIPRFRRQSTALKLAYCHAIIHAYRPFLLGQRGIYLHQATENAADGTYTAECVSAAKVALETVASMANDGSLFHAFWWTVYVTFCAIAVVYVCEIQQNRHPGHENDQLSLAQLSTLADRCLQHLDRATSVHSPSRRYSVVLEELRREARRQTQVTLDNDLGETVQIQAQTHVQSAPFDLNAAQMSGLPDPPTDDSLHSTQDLWNGWQTTDWLDLDSSAFGLHADMDGSPSLWDLSSS</sequence>
<dbReference type="SUPFAM" id="SSF57701">
    <property type="entry name" value="Zn2/Cys6 DNA-binding domain"/>
    <property type="match status" value="1"/>
</dbReference>
<dbReference type="GO" id="GO:0043565">
    <property type="term" value="F:sequence-specific DNA binding"/>
    <property type="evidence" value="ECO:0007669"/>
    <property type="project" value="TreeGrafter"/>
</dbReference>
<dbReference type="GO" id="GO:0005634">
    <property type="term" value="C:nucleus"/>
    <property type="evidence" value="ECO:0007669"/>
    <property type="project" value="UniProtKB-SubCell"/>
</dbReference>
<keyword evidence="8" id="KW-1133">Transmembrane helix</keyword>
<dbReference type="PANTHER" id="PTHR47540">
    <property type="entry name" value="THIAMINE REPRESSIBLE GENES REGULATORY PROTEIN THI5"/>
    <property type="match status" value="1"/>
</dbReference>
<evidence type="ECO:0000256" key="1">
    <source>
        <dbReference type="ARBA" id="ARBA00004123"/>
    </source>
</evidence>
<dbReference type="Pfam" id="PF00172">
    <property type="entry name" value="Zn_clus"/>
    <property type="match status" value="1"/>
</dbReference>
<evidence type="ECO:0000313" key="11">
    <source>
        <dbReference type="Proteomes" id="UP000033710"/>
    </source>
</evidence>
<protein>
    <recommendedName>
        <fullName evidence="9">Zn(2)-C6 fungal-type domain-containing protein</fullName>
    </recommendedName>
</protein>
<dbReference type="OrthoDB" id="3037908at2759"/>
<feature type="region of interest" description="Disordered" evidence="7">
    <location>
        <begin position="1"/>
        <end position="55"/>
    </location>
</feature>
<dbReference type="KEGG" id="ssck:SPSK_03107"/>
<dbReference type="GO" id="GO:0006351">
    <property type="term" value="P:DNA-templated transcription"/>
    <property type="evidence" value="ECO:0007669"/>
    <property type="project" value="InterPro"/>
</dbReference>
<dbReference type="InterPro" id="IPR051711">
    <property type="entry name" value="Stress_Response_Reg"/>
</dbReference>
<keyword evidence="8" id="KW-0812">Transmembrane</keyword>
<keyword evidence="6" id="KW-0539">Nucleus</keyword>
<dbReference type="InterPro" id="IPR036864">
    <property type="entry name" value="Zn2-C6_fun-type_DNA-bd_sf"/>
</dbReference>
<dbReference type="Proteomes" id="UP000033710">
    <property type="component" value="Unassembled WGS sequence"/>
</dbReference>
<evidence type="ECO:0000313" key="10">
    <source>
        <dbReference type="EMBL" id="KJR82068.1"/>
    </source>
</evidence>
<dbReference type="PANTHER" id="PTHR47540:SF2">
    <property type="entry name" value="ZN(II)2CYS6 TRANSCRIPTION FACTOR (EUROFUNG)"/>
    <property type="match status" value="1"/>
</dbReference>
<feature type="domain" description="Zn(2)-C6 fungal-type" evidence="9">
    <location>
        <begin position="56"/>
        <end position="85"/>
    </location>
</feature>
<dbReference type="InterPro" id="IPR007219">
    <property type="entry name" value="XnlR_reg_dom"/>
</dbReference>
<dbReference type="VEuPathDB" id="FungiDB:SPSK_03107"/>
<evidence type="ECO:0000256" key="3">
    <source>
        <dbReference type="ARBA" id="ARBA00023015"/>
    </source>
</evidence>
<keyword evidence="4" id="KW-0238">DNA-binding</keyword>
<comment type="caution">
    <text evidence="10">The sequence shown here is derived from an EMBL/GenBank/DDBJ whole genome shotgun (WGS) entry which is preliminary data.</text>
</comment>
<keyword evidence="3" id="KW-0805">Transcription regulation</keyword>
<dbReference type="Gene3D" id="4.10.240.10">
    <property type="entry name" value="Zn(2)-C6 fungal-type DNA-binding domain"/>
    <property type="match status" value="1"/>
</dbReference>
<dbReference type="InterPro" id="IPR001138">
    <property type="entry name" value="Zn2Cys6_DnaBD"/>
</dbReference>
<evidence type="ECO:0000256" key="6">
    <source>
        <dbReference type="ARBA" id="ARBA00023242"/>
    </source>
</evidence>
<dbReference type="CDD" id="cd12148">
    <property type="entry name" value="fungal_TF_MHR"/>
    <property type="match status" value="1"/>
</dbReference>
<dbReference type="EMBL" id="AXCR01000010">
    <property type="protein sequence ID" value="KJR82068.1"/>
    <property type="molecule type" value="Genomic_DNA"/>
</dbReference>
<evidence type="ECO:0000259" key="9">
    <source>
        <dbReference type="PROSITE" id="PS50048"/>
    </source>
</evidence>
<keyword evidence="8" id="KW-0472">Membrane</keyword>
<evidence type="ECO:0000256" key="2">
    <source>
        <dbReference type="ARBA" id="ARBA00022723"/>
    </source>
</evidence>
<comment type="subcellular location">
    <subcellularLocation>
        <location evidence="1">Nucleus</location>
    </subcellularLocation>
</comment>
<evidence type="ECO:0000256" key="8">
    <source>
        <dbReference type="SAM" id="Phobius"/>
    </source>
</evidence>
<dbReference type="CDD" id="cd00067">
    <property type="entry name" value="GAL4"/>
    <property type="match status" value="1"/>
</dbReference>
<proteinExistence type="predicted"/>
<organism evidence="10 11">
    <name type="scientific">Sporothrix schenckii 1099-18</name>
    <dbReference type="NCBI Taxonomy" id="1397361"/>
    <lineage>
        <taxon>Eukaryota</taxon>
        <taxon>Fungi</taxon>
        <taxon>Dikarya</taxon>
        <taxon>Ascomycota</taxon>
        <taxon>Pezizomycotina</taxon>
        <taxon>Sordariomycetes</taxon>
        <taxon>Sordariomycetidae</taxon>
        <taxon>Ophiostomatales</taxon>
        <taxon>Ophiostomataceae</taxon>
        <taxon>Sporothrix</taxon>
    </lineage>
</organism>
<dbReference type="GO" id="GO:0045944">
    <property type="term" value="P:positive regulation of transcription by RNA polymerase II"/>
    <property type="evidence" value="ECO:0007669"/>
    <property type="project" value="TreeGrafter"/>
</dbReference>
<dbReference type="SMART" id="SM00906">
    <property type="entry name" value="Fungal_trans"/>
    <property type="match status" value="1"/>
</dbReference>
<accession>A0A0F2LX77</accession>
<evidence type="ECO:0000256" key="7">
    <source>
        <dbReference type="SAM" id="MobiDB-lite"/>
    </source>
</evidence>
<dbReference type="GO" id="GO:0008270">
    <property type="term" value="F:zinc ion binding"/>
    <property type="evidence" value="ECO:0007669"/>
    <property type="project" value="InterPro"/>
</dbReference>
<dbReference type="Pfam" id="PF04082">
    <property type="entry name" value="Fungal_trans"/>
    <property type="match status" value="1"/>
</dbReference>
<name>A0A0F2LX77_SPOSC</name>
<evidence type="ECO:0000256" key="4">
    <source>
        <dbReference type="ARBA" id="ARBA00023125"/>
    </source>
</evidence>
<dbReference type="SMART" id="SM00066">
    <property type="entry name" value="GAL4"/>
    <property type="match status" value="1"/>
</dbReference>
<reference evidence="10 11" key="1">
    <citation type="journal article" date="2014" name="BMC Genomics">
        <title>Comparative genomics of the major fungal agents of human and animal Sporotrichosis: Sporothrix schenckii and Sporothrix brasiliensis.</title>
        <authorList>
            <person name="Teixeira M.M."/>
            <person name="de Almeida L.G."/>
            <person name="Kubitschek-Barreira P."/>
            <person name="Alves F.L."/>
            <person name="Kioshima E.S."/>
            <person name="Abadio A.K."/>
            <person name="Fernandes L."/>
            <person name="Derengowski L.S."/>
            <person name="Ferreira K.S."/>
            <person name="Souza R.C."/>
            <person name="Ruiz J.C."/>
            <person name="de Andrade N.C."/>
            <person name="Paes H.C."/>
            <person name="Nicola A.M."/>
            <person name="Albuquerque P."/>
            <person name="Gerber A.L."/>
            <person name="Martins V.P."/>
            <person name="Peconick L.D."/>
            <person name="Neto A.V."/>
            <person name="Chaucanez C.B."/>
            <person name="Silva P.A."/>
            <person name="Cunha O.L."/>
            <person name="de Oliveira F.F."/>
            <person name="dos Santos T.C."/>
            <person name="Barros A.L."/>
            <person name="Soares M.A."/>
            <person name="de Oliveira L.M."/>
            <person name="Marini M.M."/>
            <person name="Villalobos-Duno H."/>
            <person name="Cunha M.M."/>
            <person name="de Hoog S."/>
            <person name="da Silveira J.F."/>
            <person name="Henrissat B."/>
            <person name="Nino-Vega G.A."/>
            <person name="Cisalpino P.S."/>
            <person name="Mora-Montes H.M."/>
            <person name="Almeida S.R."/>
            <person name="Stajich J.E."/>
            <person name="Lopes-Bezerra L.M."/>
            <person name="Vasconcelos A.T."/>
            <person name="Felipe M.S."/>
        </authorList>
    </citation>
    <scope>NUCLEOTIDE SEQUENCE [LARGE SCALE GENOMIC DNA]</scope>
    <source>
        <strain evidence="10 11">1099-18</strain>
    </source>
</reference>
<keyword evidence="2" id="KW-0479">Metal-binding</keyword>
<reference evidence="10 11" key="2">
    <citation type="journal article" date="2015" name="Eukaryot. Cell">
        <title>Asexual propagation of a virulent clone complex in a human and feline outbreak of sporotrichosis.</title>
        <authorList>
            <person name="Teixeira Mde M."/>
            <person name="Rodrigues A.M."/>
            <person name="Tsui C.K."/>
            <person name="de Almeida L.G."/>
            <person name="Van Diepeningen A.D."/>
            <person name="van den Ende B.G."/>
            <person name="Fernandes G.F."/>
            <person name="Kano R."/>
            <person name="Hamelin R.C."/>
            <person name="Lopes-Bezerra L.M."/>
            <person name="Vasconcelos A.T."/>
            <person name="de Hoog S."/>
            <person name="de Camargo Z.P."/>
            <person name="Felipe M.S."/>
        </authorList>
    </citation>
    <scope>NUCLEOTIDE SEQUENCE [LARGE SCALE GENOMIC DNA]</scope>
    <source>
        <strain evidence="10 11">1099-18</strain>
    </source>
</reference>
<feature type="compositionally biased region" description="Basic residues" evidence="7">
    <location>
        <begin position="15"/>
        <end position="24"/>
    </location>
</feature>
<evidence type="ECO:0000256" key="5">
    <source>
        <dbReference type="ARBA" id="ARBA00023163"/>
    </source>
</evidence>
<dbReference type="GeneID" id="27665225"/>